<evidence type="ECO:0000313" key="3">
    <source>
        <dbReference type="Proteomes" id="UP000572680"/>
    </source>
</evidence>
<keyword evidence="3" id="KW-1185">Reference proteome</keyword>
<dbReference type="AlphaFoldDB" id="A0A7W3LKX1"/>
<dbReference type="EMBL" id="JACJIA010000002">
    <property type="protein sequence ID" value="MBA8950016.1"/>
    <property type="molecule type" value="Genomic_DNA"/>
</dbReference>
<protein>
    <submittedName>
        <fullName evidence="2">Uncharacterized protein</fullName>
    </submittedName>
</protein>
<dbReference type="Pfam" id="PF19756">
    <property type="entry name" value="DUF6243"/>
    <property type="match status" value="1"/>
</dbReference>
<sequence length="58" mass="6640">MARKHNGLLGVGGQRKKISRRELRGGGARPGDAADQQEARRELLRRMRERTARDERKS</sequence>
<gene>
    <name evidence="2" type="ORF">HNR61_001629</name>
</gene>
<comment type="caution">
    <text evidence="2">The sequence shown here is derived from an EMBL/GenBank/DDBJ whole genome shotgun (WGS) entry which is preliminary data.</text>
</comment>
<evidence type="ECO:0000313" key="2">
    <source>
        <dbReference type="EMBL" id="MBA8950016.1"/>
    </source>
</evidence>
<organism evidence="2 3">
    <name type="scientific">Actinomadura namibiensis</name>
    <dbReference type="NCBI Taxonomy" id="182080"/>
    <lineage>
        <taxon>Bacteria</taxon>
        <taxon>Bacillati</taxon>
        <taxon>Actinomycetota</taxon>
        <taxon>Actinomycetes</taxon>
        <taxon>Streptosporangiales</taxon>
        <taxon>Thermomonosporaceae</taxon>
        <taxon>Actinomadura</taxon>
    </lineage>
</organism>
<reference evidence="2 3" key="1">
    <citation type="submission" date="2020-08" db="EMBL/GenBank/DDBJ databases">
        <title>Genomic Encyclopedia of Type Strains, Phase IV (KMG-IV): sequencing the most valuable type-strain genomes for metagenomic binning, comparative biology and taxonomic classification.</title>
        <authorList>
            <person name="Goeker M."/>
        </authorList>
    </citation>
    <scope>NUCLEOTIDE SEQUENCE [LARGE SCALE GENOMIC DNA]</scope>
    <source>
        <strain evidence="2 3">DSM 44197</strain>
    </source>
</reference>
<feature type="compositionally biased region" description="Basic and acidic residues" evidence="1">
    <location>
        <begin position="37"/>
        <end position="58"/>
    </location>
</feature>
<evidence type="ECO:0000256" key="1">
    <source>
        <dbReference type="SAM" id="MobiDB-lite"/>
    </source>
</evidence>
<dbReference type="RefSeq" id="WP_182842497.1">
    <property type="nucleotide sequence ID" value="NZ_BAAALP010000031.1"/>
</dbReference>
<proteinExistence type="predicted"/>
<feature type="region of interest" description="Disordered" evidence="1">
    <location>
        <begin position="1"/>
        <end position="58"/>
    </location>
</feature>
<dbReference type="InterPro" id="IPR046210">
    <property type="entry name" value="DUF6243"/>
</dbReference>
<accession>A0A7W3LKX1</accession>
<name>A0A7W3LKX1_ACTNM</name>
<dbReference type="Proteomes" id="UP000572680">
    <property type="component" value="Unassembled WGS sequence"/>
</dbReference>